<proteinExistence type="predicted"/>
<sequence>MSKQKQQFKSYYCLGCKQRKPCQILTGERVLADKQKGQENRVKRLKLLRKYASCKKCGSLKTGRATGELTWDTESHWYQKRWGINLKQEAQELQQLFASSLKTKGEKLKNCACKKSEKIRVDSDYYAWCETCGVSIIAASKKRVIKNRNDPRFWGLKVSEKVLCGNCLEERKGSMKPLRRAKFNEYKKLGRV</sequence>
<dbReference type="EMBL" id="CAMKVN010004709">
    <property type="protein sequence ID" value="CAI2187598.1"/>
    <property type="molecule type" value="Genomic_DNA"/>
</dbReference>
<protein>
    <submittedName>
        <fullName evidence="1">6261_t:CDS:1</fullName>
    </submittedName>
</protein>
<reference evidence="1" key="1">
    <citation type="submission" date="2022-08" db="EMBL/GenBank/DDBJ databases">
        <authorList>
            <person name="Kallberg Y."/>
            <person name="Tangrot J."/>
            <person name="Rosling A."/>
        </authorList>
    </citation>
    <scope>NUCLEOTIDE SEQUENCE</scope>
    <source>
        <strain evidence="1">Wild A</strain>
    </source>
</reference>
<evidence type="ECO:0000313" key="1">
    <source>
        <dbReference type="EMBL" id="CAI2187598.1"/>
    </source>
</evidence>
<accession>A0A9W4X156</accession>
<organism evidence="1 2">
    <name type="scientific">Funneliformis geosporum</name>
    <dbReference type="NCBI Taxonomy" id="1117311"/>
    <lineage>
        <taxon>Eukaryota</taxon>
        <taxon>Fungi</taxon>
        <taxon>Fungi incertae sedis</taxon>
        <taxon>Mucoromycota</taxon>
        <taxon>Glomeromycotina</taxon>
        <taxon>Glomeromycetes</taxon>
        <taxon>Glomerales</taxon>
        <taxon>Glomeraceae</taxon>
        <taxon>Funneliformis</taxon>
    </lineage>
</organism>
<dbReference type="OrthoDB" id="10522390at2759"/>
<comment type="caution">
    <text evidence="1">The sequence shown here is derived from an EMBL/GenBank/DDBJ whole genome shotgun (WGS) entry which is preliminary data.</text>
</comment>
<keyword evidence="2" id="KW-1185">Reference proteome</keyword>
<dbReference type="AlphaFoldDB" id="A0A9W4X156"/>
<gene>
    <name evidence="1" type="ORF">FWILDA_LOCUS13161</name>
</gene>
<dbReference type="Proteomes" id="UP001153678">
    <property type="component" value="Unassembled WGS sequence"/>
</dbReference>
<name>A0A9W4X156_9GLOM</name>
<evidence type="ECO:0000313" key="2">
    <source>
        <dbReference type="Proteomes" id="UP001153678"/>
    </source>
</evidence>